<comment type="caution">
    <text evidence="8">The sequence shown here is derived from an EMBL/GenBank/DDBJ whole genome shotgun (WGS) entry which is preliminary data.</text>
</comment>
<evidence type="ECO:0000259" key="6">
    <source>
        <dbReference type="Pfam" id="PF00288"/>
    </source>
</evidence>
<reference evidence="9" key="1">
    <citation type="submission" date="2018-09" db="EMBL/GenBank/DDBJ databases">
        <title>Acidovorax cavernicola nov. sp. isolated from Gruta de las Maravillas (Aracena, Spain).</title>
        <authorList>
            <person name="Jurado V."/>
            <person name="Gutierrez-Patricio S."/>
            <person name="Gonzalez-Pimentel J.L."/>
            <person name="Miller A.Z."/>
            <person name="Laiz L."/>
            <person name="Saiz-Jimenez C."/>
        </authorList>
    </citation>
    <scope>NUCLEOTIDE SEQUENCE [LARGE SCALE GENOMIC DNA]</scope>
    <source>
        <strain evidence="9">1011MAR3C25</strain>
    </source>
</reference>
<dbReference type="OrthoDB" id="7298003at2"/>
<evidence type="ECO:0000256" key="4">
    <source>
        <dbReference type="ARBA" id="ARBA00022777"/>
    </source>
</evidence>
<dbReference type="GO" id="GO:0008652">
    <property type="term" value="P:amino acid biosynthetic process"/>
    <property type="evidence" value="ECO:0007669"/>
    <property type="project" value="UniProtKB-KW"/>
</dbReference>
<dbReference type="PANTHER" id="PTHR20861:SF1">
    <property type="entry name" value="HOMOSERINE KINASE"/>
    <property type="match status" value="1"/>
</dbReference>
<dbReference type="InterPro" id="IPR013750">
    <property type="entry name" value="GHMP_kinase_C_dom"/>
</dbReference>
<dbReference type="InterPro" id="IPR014721">
    <property type="entry name" value="Ribsml_uS5_D2-typ_fold_subgr"/>
</dbReference>
<protein>
    <submittedName>
        <fullName evidence="8">Kinase</fullName>
    </submittedName>
</protein>
<dbReference type="InterPro" id="IPR006204">
    <property type="entry name" value="GHMP_kinase_N_dom"/>
</dbReference>
<name>A0A418T230_9RHOB</name>
<dbReference type="PANTHER" id="PTHR20861">
    <property type="entry name" value="HOMOSERINE/4-DIPHOSPHOCYTIDYL-2-C-METHYL-D-ERYTHRITOL KINASE"/>
    <property type="match status" value="1"/>
</dbReference>
<dbReference type="GO" id="GO:0005524">
    <property type="term" value="F:ATP binding"/>
    <property type="evidence" value="ECO:0007669"/>
    <property type="project" value="UniProtKB-KW"/>
</dbReference>
<keyword evidence="1" id="KW-0028">Amino-acid biosynthesis</keyword>
<accession>A0A418T230</accession>
<evidence type="ECO:0000313" key="9">
    <source>
        <dbReference type="Proteomes" id="UP000284202"/>
    </source>
</evidence>
<dbReference type="InterPro" id="IPR020568">
    <property type="entry name" value="Ribosomal_Su5_D2-typ_SF"/>
</dbReference>
<dbReference type="Pfam" id="PF00288">
    <property type="entry name" value="GHMP_kinases_N"/>
    <property type="match status" value="1"/>
</dbReference>
<organism evidence="8 9">
    <name type="scientific">Paracoccus onubensis</name>
    <dbReference type="NCBI Taxonomy" id="1675788"/>
    <lineage>
        <taxon>Bacteria</taxon>
        <taxon>Pseudomonadati</taxon>
        <taxon>Pseudomonadota</taxon>
        <taxon>Alphaproteobacteria</taxon>
        <taxon>Rhodobacterales</taxon>
        <taxon>Paracoccaceae</taxon>
        <taxon>Paracoccus</taxon>
    </lineage>
</organism>
<evidence type="ECO:0000256" key="3">
    <source>
        <dbReference type="ARBA" id="ARBA00022741"/>
    </source>
</evidence>
<feature type="domain" description="GHMP kinase C-terminal" evidence="7">
    <location>
        <begin position="226"/>
        <end position="287"/>
    </location>
</feature>
<dbReference type="Pfam" id="PF08544">
    <property type="entry name" value="GHMP_kinases_C"/>
    <property type="match status" value="1"/>
</dbReference>
<keyword evidence="5" id="KW-0067">ATP-binding</keyword>
<dbReference type="Gene3D" id="3.30.230.10">
    <property type="match status" value="1"/>
</dbReference>
<dbReference type="EMBL" id="QZCG01000003">
    <property type="protein sequence ID" value="RJE87223.1"/>
    <property type="molecule type" value="Genomic_DNA"/>
</dbReference>
<evidence type="ECO:0000256" key="5">
    <source>
        <dbReference type="ARBA" id="ARBA00022840"/>
    </source>
</evidence>
<keyword evidence="4 8" id="KW-0418">Kinase</keyword>
<evidence type="ECO:0000259" key="7">
    <source>
        <dbReference type="Pfam" id="PF08544"/>
    </source>
</evidence>
<dbReference type="RefSeq" id="WP_119746776.1">
    <property type="nucleotide sequence ID" value="NZ_QZCG01000003.1"/>
</dbReference>
<gene>
    <name evidence="8" type="ORF">D3P04_05615</name>
</gene>
<proteinExistence type="predicted"/>
<dbReference type="InterPro" id="IPR012363">
    <property type="entry name" value="PduX"/>
</dbReference>
<evidence type="ECO:0000256" key="1">
    <source>
        <dbReference type="ARBA" id="ARBA00022605"/>
    </source>
</evidence>
<evidence type="ECO:0000256" key="2">
    <source>
        <dbReference type="ARBA" id="ARBA00022679"/>
    </source>
</evidence>
<dbReference type="GO" id="GO:0016301">
    <property type="term" value="F:kinase activity"/>
    <property type="evidence" value="ECO:0007669"/>
    <property type="project" value="UniProtKB-KW"/>
</dbReference>
<keyword evidence="2" id="KW-0808">Transferase</keyword>
<dbReference type="SUPFAM" id="SSF54211">
    <property type="entry name" value="Ribosomal protein S5 domain 2-like"/>
    <property type="match status" value="1"/>
</dbReference>
<feature type="domain" description="GHMP kinase N-terminal" evidence="6">
    <location>
        <begin position="89"/>
        <end position="166"/>
    </location>
</feature>
<dbReference type="PIRSF" id="PIRSF033887">
    <property type="entry name" value="PduX"/>
    <property type="match status" value="1"/>
</dbReference>
<dbReference type="AlphaFoldDB" id="A0A418T230"/>
<keyword evidence="3" id="KW-0547">Nucleotide-binding</keyword>
<sequence length="323" mass="34581">MIWKNPAALSEAGSGVLGIGDGSRLQVGVGRAMGHHGELLQGVFEGEDGRLLRGLVTLPLDRQQSLATFWPRDQGEIRARPPDRKKAARAAALTLAHLGFSRMAGDLTIESDIPVGHGYGSSTADVIATIQAVGSAAGVALRRSTICRLAITAEGASDAIAHHDQAVLFAHREGKIIEHFGGELPPLIVIGIQTDFSPVDTLTLPPAHYDHQEIEQFRVLRGLLYRAVRQQDPVLIGRVASMSAHISQRHLPKPRFDQVAQLANTYGACGVQVAHSGTLIGALFDADQRGIGTHIARFVRALERNSLHRITAFTVNVDGGILS</sequence>
<evidence type="ECO:0000313" key="8">
    <source>
        <dbReference type="EMBL" id="RJE87223.1"/>
    </source>
</evidence>
<dbReference type="Proteomes" id="UP000284202">
    <property type="component" value="Unassembled WGS sequence"/>
</dbReference>
<keyword evidence="9" id="KW-1185">Reference proteome</keyword>